<feature type="domain" description="Endonuclease/exonuclease/phosphatase" evidence="1">
    <location>
        <begin position="7"/>
        <end position="96"/>
    </location>
</feature>
<evidence type="ECO:0000259" key="1">
    <source>
        <dbReference type="Pfam" id="PF03372"/>
    </source>
</evidence>
<dbReference type="SUPFAM" id="SSF56219">
    <property type="entry name" value="DNase I-like"/>
    <property type="match status" value="1"/>
</dbReference>
<keyword evidence="2" id="KW-0540">Nuclease</keyword>
<proteinExistence type="predicted"/>
<dbReference type="GO" id="GO:0004519">
    <property type="term" value="F:endonuclease activity"/>
    <property type="evidence" value="ECO:0007669"/>
    <property type="project" value="UniProtKB-KW"/>
</dbReference>
<dbReference type="Proteomes" id="UP001168694">
    <property type="component" value="Unassembled WGS sequence"/>
</dbReference>
<dbReference type="Pfam" id="PF03372">
    <property type="entry name" value="Exo_endo_phos"/>
    <property type="match status" value="1"/>
</dbReference>
<dbReference type="Gene3D" id="3.60.10.10">
    <property type="entry name" value="Endonuclease/exonuclease/phosphatase"/>
    <property type="match status" value="1"/>
</dbReference>
<evidence type="ECO:0000313" key="3">
    <source>
        <dbReference type="Proteomes" id="UP001168694"/>
    </source>
</evidence>
<protein>
    <submittedName>
        <fullName evidence="2">Endonuclease/exonuclease/phosphatase family protein</fullName>
    </submittedName>
</protein>
<keyword evidence="2" id="KW-0378">Hydrolase</keyword>
<name>A0ABT8E1A6_9BACL</name>
<dbReference type="EMBL" id="JAUHLN010000001">
    <property type="protein sequence ID" value="MDN4071693.1"/>
    <property type="molecule type" value="Genomic_DNA"/>
</dbReference>
<reference evidence="2" key="1">
    <citation type="submission" date="2023-06" db="EMBL/GenBank/DDBJ databases">
        <title>Draft Genome Sequences of Representative Paenibacillus Polymyxa, Bacillus cereus, Fictibacillus sp., and Brevibacillus agri Strains Isolated from Amazonian Dark Earth.</title>
        <authorList>
            <person name="Pellegrinetti T.A."/>
            <person name="Cunha I.C.M."/>
            <person name="Chaves M.G."/>
            <person name="Freitas A.S."/>
            <person name="Silva A.V.R."/>
            <person name="Tsai S.M."/>
            <person name="Mendes L.W."/>
        </authorList>
    </citation>
    <scope>NUCLEOTIDE SEQUENCE</scope>
    <source>
        <strain evidence="2">CENA-BCM004</strain>
    </source>
</reference>
<sequence>MNGFEEGVPVILTGDLNTHPGSQVYERFTGSGVLSDSWRTADVRKGIGLGTFNDFTDDQGGGEERRIDWVLVSESWNVDRAEIVDIRVDGRFPSDHFPLYATISLKKSGSG</sequence>
<gene>
    <name evidence="2" type="ORF">QYF49_01430</name>
</gene>
<organism evidence="2 3">
    <name type="scientific">Fictibacillus terranigra</name>
    <dbReference type="NCBI Taxonomy" id="3058424"/>
    <lineage>
        <taxon>Bacteria</taxon>
        <taxon>Bacillati</taxon>
        <taxon>Bacillota</taxon>
        <taxon>Bacilli</taxon>
        <taxon>Bacillales</taxon>
        <taxon>Fictibacillaceae</taxon>
        <taxon>Fictibacillus</taxon>
    </lineage>
</organism>
<dbReference type="InterPro" id="IPR036691">
    <property type="entry name" value="Endo/exonu/phosph_ase_sf"/>
</dbReference>
<dbReference type="RefSeq" id="WP_290397857.1">
    <property type="nucleotide sequence ID" value="NZ_JAUHLN010000001.1"/>
</dbReference>
<comment type="caution">
    <text evidence="2">The sequence shown here is derived from an EMBL/GenBank/DDBJ whole genome shotgun (WGS) entry which is preliminary data.</text>
</comment>
<accession>A0ABT8E1A6</accession>
<keyword evidence="3" id="KW-1185">Reference proteome</keyword>
<keyword evidence="2" id="KW-0255">Endonuclease</keyword>
<evidence type="ECO:0000313" key="2">
    <source>
        <dbReference type="EMBL" id="MDN4071693.1"/>
    </source>
</evidence>
<dbReference type="InterPro" id="IPR005135">
    <property type="entry name" value="Endo/exonuclease/phosphatase"/>
</dbReference>